<evidence type="ECO:0000256" key="2">
    <source>
        <dbReference type="ARBA" id="ARBA00022475"/>
    </source>
</evidence>
<sequence>MTLFLLFVLIFLLFILRQPAFVVLGVAVGYVYLFYGSGVLVDIAQDMFTALDQDILLAVPLFICAGSLMGQGTIAVRLIDVAKQLTGFVNGGLGVAGILSCALFAAISGSSVVTLLAIGSVLYPALVREGYPRKTALGILSSSGTLGVIVPPSIPLILYGLVTQTSVLDLFLAGVLPALLITAAMVVWVLYKCRNMPRTRWNTSELVLSLRRGTFAILMPVIILGGIYSGIFTATEAAGIAVLYALLVEGLVYRELSFALLRSVVKETVVLMGVVFPILALAVSLNQFLAYENIPQMFAAALMDFTETKATFLALVIVILLITGCVMDMTPAILLLAPLLTPIAMTMGVDPIHFGIIMVVSLEIGYLTPPMGLNLFVASSSFNEDFSTVVKGSFPFVCVMFLTLVLITFIPEISLLLVSGG</sequence>
<dbReference type="Proteomes" id="UP001161409">
    <property type="component" value="Unassembled WGS sequence"/>
</dbReference>
<keyword evidence="3 7" id="KW-0997">Cell inner membrane</keyword>
<accession>A0ABQ5U3P9</accession>
<evidence type="ECO:0000313" key="10">
    <source>
        <dbReference type="Proteomes" id="UP001161409"/>
    </source>
</evidence>
<comment type="caution">
    <text evidence="7">Lacks conserved residue(s) required for the propagation of feature annotation.</text>
</comment>
<dbReference type="Pfam" id="PF06808">
    <property type="entry name" value="DctM"/>
    <property type="match status" value="1"/>
</dbReference>
<reference evidence="9" key="1">
    <citation type="journal article" date="2014" name="Int. J. Syst. Evol. Microbiol.">
        <title>Complete genome of a new Firmicutes species belonging to the dominant human colonic microbiota ('Ruminococcus bicirculans') reveals two chromosomes and a selective capacity to utilize plant glucans.</title>
        <authorList>
            <consortium name="NISC Comparative Sequencing Program"/>
            <person name="Wegmann U."/>
            <person name="Louis P."/>
            <person name="Goesmann A."/>
            <person name="Henrissat B."/>
            <person name="Duncan S.H."/>
            <person name="Flint H.J."/>
        </authorList>
    </citation>
    <scope>NUCLEOTIDE SEQUENCE</scope>
    <source>
        <strain evidence="9">NBRC 103408</strain>
    </source>
</reference>
<dbReference type="PIRSF" id="PIRSF006066">
    <property type="entry name" value="HI0050"/>
    <property type="match status" value="1"/>
</dbReference>
<evidence type="ECO:0000259" key="8">
    <source>
        <dbReference type="Pfam" id="PF06808"/>
    </source>
</evidence>
<evidence type="ECO:0000256" key="5">
    <source>
        <dbReference type="ARBA" id="ARBA00022989"/>
    </source>
</evidence>
<name>A0ABQ5U3P9_9PROT</name>
<evidence type="ECO:0000256" key="7">
    <source>
        <dbReference type="RuleBase" id="RU369079"/>
    </source>
</evidence>
<dbReference type="RefSeq" id="WP_169562132.1">
    <property type="nucleotide sequence ID" value="NZ_BSNF01000007.1"/>
</dbReference>
<comment type="subunit">
    <text evidence="7">The complex comprises the extracytoplasmic solute receptor protein and the two transmembrane proteins.</text>
</comment>
<keyword evidence="6 7" id="KW-0472">Membrane</keyword>
<gene>
    <name evidence="9" type="primary">dctM_2</name>
    <name evidence="9" type="ORF">GCM10007924_20010</name>
</gene>
<feature type="transmembrane region" description="Helical" evidence="7">
    <location>
        <begin position="96"/>
        <end position="123"/>
    </location>
</feature>
<protein>
    <recommendedName>
        <fullName evidence="7">TRAP transporter large permease protein</fullName>
    </recommendedName>
</protein>
<evidence type="ECO:0000256" key="1">
    <source>
        <dbReference type="ARBA" id="ARBA00004429"/>
    </source>
</evidence>
<keyword evidence="2" id="KW-1003">Cell membrane</keyword>
<feature type="domain" description="TRAP C4-dicarboxylate transport system permease DctM subunit" evidence="8">
    <location>
        <begin position="7"/>
        <end position="413"/>
    </location>
</feature>
<dbReference type="InterPro" id="IPR010656">
    <property type="entry name" value="DctM"/>
</dbReference>
<dbReference type="InterPro" id="IPR004681">
    <property type="entry name" value="TRAP_DctM"/>
</dbReference>
<comment type="caution">
    <text evidence="9">The sequence shown here is derived from an EMBL/GenBank/DDBJ whole genome shotgun (WGS) entry which is preliminary data.</text>
</comment>
<comment type="function">
    <text evidence="7">Part of the tripartite ATP-independent periplasmic (TRAP) transport system.</text>
</comment>
<feature type="transmembrane region" description="Helical" evidence="7">
    <location>
        <begin position="393"/>
        <end position="418"/>
    </location>
</feature>
<comment type="subcellular location">
    <subcellularLocation>
        <location evidence="1 7">Cell inner membrane</location>
        <topology evidence="1 7">Multi-pass membrane protein</topology>
    </subcellularLocation>
</comment>
<feature type="transmembrane region" description="Helical" evidence="7">
    <location>
        <begin position="212"/>
        <end position="231"/>
    </location>
</feature>
<dbReference type="PANTHER" id="PTHR33362">
    <property type="entry name" value="SIALIC ACID TRAP TRANSPORTER PERMEASE PROTEIN SIAT-RELATED"/>
    <property type="match status" value="1"/>
</dbReference>
<evidence type="ECO:0000256" key="6">
    <source>
        <dbReference type="ARBA" id="ARBA00023136"/>
    </source>
</evidence>
<reference evidence="9" key="2">
    <citation type="submission" date="2023-01" db="EMBL/GenBank/DDBJ databases">
        <title>Draft genome sequence of Sneathiella chinensis strain NBRC 103408.</title>
        <authorList>
            <person name="Sun Q."/>
            <person name="Mori K."/>
        </authorList>
    </citation>
    <scope>NUCLEOTIDE SEQUENCE</scope>
    <source>
        <strain evidence="9">NBRC 103408</strain>
    </source>
</reference>
<feature type="transmembrane region" description="Helical" evidence="7">
    <location>
        <begin position="170"/>
        <end position="191"/>
    </location>
</feature>
<feature type="transmembrane region" description="Helical" evidence="7">
    <location>
        <begin position="135"/>
        <end position="158"/>
    </location>
</feature>
<organism evidence="9 10">
    <name type="scientific">Sneathiella chinensis</name>
    <dbReference type="NCBI Taxonomy" id="349750"/>
    <lineage>
        <taxon>Bacteria</taxon>
        <taxon>Pseudomonadati</taxon>
        <taxon>Pseudomonadota</taxon>
        <taxon>Alphaproteobacteria</taxon>
        <taxon>Sneathiellales</taxon>
        <taxon>Sneathiellaceae</taxon>
        <taxon>Sneathiella</taxon>
    </lineage>
</organism>
<evidence type="ECO:0000313" key="9">
    <source>
        <dbReference type="EMBL" id="GLQ06780.1"/>
    </source>
</evidence>
<keyword evidence="4 7" id="KW-0812">Transmembrane</keyword>
<proteinExistence type="inferred from homology"/>
<keyword evidence="7" id="KW-0813">Transport</keyword>
<dbReference type="NCBIfam" id="TIGR00786">
    <property type="entry name" value="dctM"/>
    <property type="match status" value="1"/>
</dbReference>
<feature type="transmembrane region" description="Helical" evidence="7">
    <location>
        <begin position="56"/>
        <end position="76"/>
    </location>
</feature>
<evidence type="ECO:0000256" key="4">
    <source>
        <dbReference type="ARBA" id="ARBA00022692"/>
    </source>
</evidence>
<comment type="similarity">
    <text evidence="7">Belongs to the TRAP transporter large permease family.</text>
</comment>
<keyword evidence="10" id="KW-1185">Reference proteome</keyword>
<keyword evidence="5 7" id="KW-1133">Transmembrane helix</keyword>
<dbReference type="PANTHER" id="PTHR33362:SF5">
    <property type="entry name" value="C4-DICARBOXYLATE TRAP TRANSPORTER LARGE PERMEASE PROTEIN DCTM"/>
    <property type="match status" value="1"/>
</dbReference>
<dbReference type="EMBL" id="BSNF01000007">
    <property type="protein sequence ID" value="GLQ06780.1"/>
    <property type="molecule type" value="Genomic_DNA"/>
</dbReference>
<evidence type="ECO:0000256" key="3">
    <source>
        <dbReference type="ARBA" id="ARBA00022519"/>
    </source>
</evidence>
<feature type="transmembrane region" description="Helical" evidence="7">
    <location>
        <begin position="352"/>
        <end position="373"/>
    </location>
</feature>
<feature type="transmembrane region" description="Helical" evidence="7">
    <location>
        <begin position="310"/>
        <end position="340"/>
    </location>
</feature>
<feature type="transmembrane region" description="Helical" evidence="7">
    <location>
        <begin position="268"/>
        <end position="290"/>
    </location>
</feature>